<dbReference type="WBParaSite" id="L893_g21412.t1">
    <property type="protein sequence ID" value="L893_g21412.t1"/>
    <property type="gene ID" value="L893_g21412"/>
</dbReference>
<organism evidence="1 2">
    <name type="scientific">Steinernema glaseri</name>
    <dbReference type="NCBI Taxonomy" id="37863"/>
    <lineage>
        <taxon>Eukaryota</taxon>
        <taxon>Metazoa</taxon>
        <taxon>Ecdysozoa</taxon>
        <taxon>Nematoda</taxon>
        <taxon>Chromadorea</taxon>
        <taxon>Rhabditida</taxon>
        <taxon>Tylenchina</taxon>
        <taxon>Panagrolaimomorpha</taxon>
        <taxon>Strongyloidoidea</taxon>
        <taxon>Steinernematidae</taxon>
        <taxon>Steinernema</taxon>
    </lineage>
</organism>
<name>A0A1I7Z019_9BILA</name>
<sequence>MSALTFALKAVRRRLFAAAACLAIIQYRNRSVESSSRVYKRVPVGHSHTNRPLPSVCPGNVGPGFRNADFEAACFDKHSSPLKPCSESVPLGREFDSFPRARHSIAFDGNGRATPTESPFTHRPHWRTEWTTSMERAFESFAALDYA</sequence>
<reference evidence="2" key="1">
    <citation type="submission" date="2016-11" db="UniProtKB">
        <authorList>
            <consortium name="WormBaseParasite"/>
        </authorList>
    </citation>
    <scope>IDENTIFICATION</scope>
</reference>
<keyword evidence="1" id="KW-1185">Reference proteome</keyword>
<evidence type="ECO:0000313" key="1">
    <source>
        <dbReference type="Proteomes" id="UP000095287"/>
    </source>
</evidence>
<protein>
    <submittedName>
        <fullName evidence="2">Secreted protein</fullName>
    </submittedName>
</protein>
<dbReference type="AlphaFoldDB" id="A0A1I7Z019"/>
<evidence type="ECO:0000313" key="2">
    <source>
        <dbReference type="WBParaSite" id="L893_g21412.t1"/>
    </source>
</evidence>
<accession>A0A1I7Z019</accession>
<dbReference type="Proteomes" id="UP000095287">
    <property type="component" value="Unplaced"/>
</dbReference>
<proteinExistence type="predicted"/>